<comment type="caution">
    <text evidence="10">The sequence shown here is derived from an EMBL/GenBank/DDBJ whole genome shotgun (WGS) entry which is preliminary data.</text>
</comment>
<evidence type="ECO:0000313" key="11">
    <source>
        <dbReference type="Proteomes" id="UP001589867"/>
    </source>
</evidence>
<evidence type="ECO:0000256" key="6">
    <source>
        <dbReference type="ARBA" id="ARBA00022989"/>
    </source>
</evidence>
<keyword evidence="3 10" id="KW-0328">Glycosyltransferase</keyword>
<dbReference type="EMBL" id="JBHLUH010000021">
    <property type="protein sequence ID" value="MFC0528776.1"/>
    <property type="molecule type" value="Genomic_DNA"/>
</dbReference>
<feature type="transmembrane region" description="Helical" evidence="8">
    <location>
        <begin position="421"/>
        <end position="442"/>
    </location>
</feature>
<dbReference type="EC" id="2.4.-.-" evidence="10"/>
<feature type="transmembrane region" description="Helical" evidence="8">
    <location>
        <begin position="249"/>
        <end position="274"/>
    </location>
</feature>
<evidence type="ECO:0000259" key="9">
    <source>
        <dbReference type="Pfam" id="PF02366"/>
    </source>
</evidence>
<keyword evidence="4 10" id="KW-0808">Transferase</keyword>
<feature type="transmembrane region" description="Helical" evidence="8">
    <location>
        <begin position="395"/>
        <end position="414"/>
    </location>
</feature>
<dbReference type="Proteomes" id="UP001589867">
    <property type="component" value="Unassembled WGS sequence"/>
</dbReference>
<comment type="subcellular location">
    <subcellularLocation>
        <location evidence="1">Cell membrane</location>
        <topology evidence="1">Multi-pass membrane protein</topology>
    </subcellularLocation>
</comment>
<keyword evidence="7 8" id="KW-0472">Membrane</keyword>
<keyword evidence="5 8" id="KW-0812">Transmembrane</keyword>
<feature type="domain" description="ArnT-like N-terminal" evidence="9">
    <location>
        <begin position="75"/>
        <end position="269"/>
    </location>
</feature>
<keyword evidence="2" id="KW-1003">Cell membrane</keyword>
<dbReference type="GO" id="GO:0016757">
    <property type="term" value="F:glycosyltransferase activity"/>
    <property type="evidence" value="ECO:0007669"/>
    <property type="project" value="UniProtKB-KW"/>
</dbReference>
<gene>
    <name evidence="10" type="ORF">ACFFIA_14005</name>
</gene>
<feature type="transmembrane region" description="Helical" evidence="8">
    <location>
        <begin position="370"/>
        <end position="389"/>
    </location>
</feature>
<accession>A0ABV6M240</accession>
<evidence type="ECO:0000256" key="7">
    <source>
        <dbReference type="ARBA" id="ARBA00023136"/>
    </source>
</evidence>
<proteinExistence type="predicted"/>
<evidence type="ECO:0000256" key="4">
    <source>
        <dbReference type="ARBA" id="ARBA00022679"/>
    </source>
</evidence>
<feature type="transmembrane region" description="Helical" evidence="8">
    <location>
        <begin position="128"/>
        <end position="149"/>
    </location>
</feature>
<keyword evidence="11" id="KW-1185">Reference proteome</keyword>
<sequence length="554" mass="58926">MTKTVSPPVPAAAEPEVGRSTVLGRHRRWLYPLVVAAILGQMAVAMVTAAVQQTPTIDEPVYAGAAVWQTQEHDLRYNPEHPPLGKLLIGAGLAFSGAEVDPGFQGDQGALGRHLLYESGHDAWRLMFLARLPVIVLTLLFGLVVLGFARDVAGPAGGLAALALYAFSPDVIAHGSLATLDVPVVGFLLTGAWMAWRARQRPRLYAPLAGLALGAGLATKMSALPAVPVLLLLVVLSVWAAGGRTWRAAAWGLGAAGGAAVIAVAVVWASYLAVDPRLAWVPPPDVPASGGLRGLAADLLPFPEAYRDGLRIQFRFEDSRWSGFLFGELYSGGRWYYLPAALLVKSPLGAIALWLAGAVTMLAAPRLRAAAPYVLVPAAVLLGVAMTGSRDFGTRYALVVPIFLAVAAAVVLTVRWRWARIGAVVLVLLVAASSLRTFPYYLPYSNEAFGGAARTHENLHDSNVDWGQDLGRLTDRLRERYAGERVWLVYKGSGVPSWYGIEASDPLAVPAGEVRGLLVVSNSSVAKATGPLAELIRTSEPIDSVGHSITLYRR</sequence>
<protein>
    <submittedName>
        <fullName evidence="10">ArnT family glycosyltransferase</fullName>
        <ecNumber evidence="10">2.4.-.-</ecNumber>
    </submittedName>
</protein>
<dbReference type="Pfam" id="PF02366">
    <property type="entry name" value="PMT"/>
    <property type="match status" value="1"/>
</dbReference>
<dbReference type="PANTHER" id="PTHR33908:SF11">
    <property type="entry name" value="MEMBRANE PROTEIN"/>
    <property type="match status" value="1"/>
</dbReference>
<dbReference type="InterPro" id="IPR050297">
    <property type="entry name" value="LipidA_mod_glycosyltrf_83"/>
</dbReference>
<evidence type="ECO:0000256" key="5">
    <source>
        <dbReference type="ARBA" id="ARBA00022692"/>
    </source>
</evidence>
<dbReference type="InterPro" id="IPR003342">
    <property type="entry name" value="ArnT-like_N"/>
</dbReference>
<evidence type="ECO:0000256" key="2">
    <source>
        <dbReference type="ARBA" id="ARBA00022475"/>
    </source>
</evidence>
<name>A0ABV6M240_9ACTN</name>
<evidence type="ECO:0000256" key="1">
    <source>
        <dbReference type="ARBA" id="ARBA00004651"/>
    </source>
</evidence>
<feature type="transmembrane region" description="Helical" evidence="8">
    <location>
        <begin position="29"/>
        <end position="51"/>
    </location>
</feature>
<feature type="transmembrane region" description="Helical" evidence="8">
    <location>
        <begin position="225"/>
        <end position="242"/>
    </location>
</feature>
<organism evidence="10 11">
    <name type="scientific">Phytohabitans kaempferiae</name>
    <dbReference type="NCBI Taxonomy" id="1620943"/>
    <lineage>
        <taxon>Bacteria</taxon>
        <taxon>Bacillati</taxon>
        <taxon>Actinomycetota</taxon>
        <taxon>Actinomycetes</taxon>
        <taxon>Micromonosporales</taxon>
        <taxon>Micromonosporaceae</taxon>
    </lineage>
</organism>
<reference evidence="10 11" key="1">
    <citation type="submission" date="2024-09" db="EMBL/GenBank/DDBJ databases">
        <authorList>
            <person name="Sun Q."/>
            <person name="Mori K."/>
        </authorList>
    </citation>
    <scope>NUCLEOTIDE SEQUENCE [LARGE SCALE GENOMIC DNA]</scope>
    <source>
        <strain evidence="10 11">TBRC 3947</strain>
    </source>
</reference>
<evidence type="ECO:0000313" key="10">
    <source>
        <dbReference type="EMBL" id="MFC0528776.1"/>
    </source>
</evidence>
<evidence type="ECO:0000256" key="3">
    <source>
        <dbReference type="ARBA" id="ARBA00022676"/>
    </source>
</evidence>
<keyword evidence="6 8" id="KW-1133">Transmembrane helix</keyword>
<dbReference type="PANTHER" id="PTHR33908">
    <property type="entry name" value="MANNOSYLTRANSFERASE YKCB-RELATED"/>
    <property type="match status" value="1"/>
</dbReference>
<evidence type="ECO:0000256" key="8">
    <source>
        <dbReference type="SAM" id="Phobius"/>
    </source>
</evidence>
<feature type="transmembrane region" description="Helical" evidence="8">
    <location>
        <begin position="335"/>
        <end position="363"/>
    </location>
</feature>
<dbReference type="RefSeq" id="WP_377250789.1">
    <property type="nucleotide sequence ID" value="NZ_JBHLUH010000021.1"/>
</dbReference>